<proteinExistence type="predicted"/>
<dbReference type="Proteomes" id="UP000722791">
    <property type="component" value="Unassembled WGS sequence"/>
</dbReference>
<protein>
    <submittedName>
        <fullName evidence="2">Uncharacterized protein</fullName>
    </submittedName>
</protein>
<accession>A0A8J4G3A7</accession>
<feature type="region of interest" description="Disordered" evidence="1">
    <location>
        <begin position="215"/>
        <end position="319"/>
    </location>
</feature>
<feature type="compositionally biased region" description="Gly residues" evidence="1">
    <location>
        <begin position="230"/>
        <end position="243"/>
    </location>
</feature>
<evidence type="ECO:0000256" key="1">
    <source>
        <dbReference type="SAM" id="MobiDB-lite"/>
    </source>
</evidence>
<feature type="compositionally biased region" description="Gly residues" evidence="1">
    <location>
        <begin position="278"/>
        <end position="288"/>
    </location>
</feature>
<evidence type="ECO:0000313" key="2">
    <source>
        <dbReference type="EMBL" id="GIL95249.1"/>
    </source>
</evidence>
<name>A0A8J4G3A7_9CHLO</name>
<evidence type="ECO:0000313" key="3">
    <source>
        <dbReference type="Proteomes" id="UP000722791"/>
    </source>
</evidence>
<sequence length="482" mass="46181">GGGFVGGPLPLGGAGTPAAGIGGADWAVGQQEDLVVGGACGGGATTLLHQSSMQLPVTPRVGLHSSVERLAAAHILAGGGGAAVASGDGLAGSLGCGGVTEQPLLPRGPLRTSSEATALSLALERRRCVLGGGGGTAEAMLRLEFGILDAERFKGGFGNFVGLEDGLGGGGSVSAPVTSAGHFVAPDVAFSGVRHVQQLRSHNFLATTPALTAPVVPNDQAQDTPDALSGDGGDAGAGGGAGGAVQRLTGRPGPGEVETRSEEAGGGAAGAGCTSDGVGEGSGAGSGPGSDVRDCQGNCHGVSPSKQEGGDGGFDGLQGQLDSMRMEAAQALDLAAGLPSSVGPGLELGLPGAPFGGGADPSAATMQSVLYGASSGGGGTSAAAGFLDGGIAGLAGRPMARSTGYQSRDLLGFPPALTGLRRPDAWLGAAAAAGMSSLQQPAATDAVVVMGLGDDDILACMGGLDAGARRSMLGYASRSQGV</sequence>
<dbReference type="AlphaFoldDB" id="A0A8J4G3A7"/>
<gene>
    <name evidence="2" type="ORF">Vretimale_1330</name>
</gene>
<feature type="non-terminal residue" evidence="2">
    <location>
        <position position="482"/>
    </location>
</feature>
<dbReference type="EMBL" id="BNCQ01000002">
    <property type="protein sequence ID" value="GIL95249.1"/>
    <property type="molecule type" value="Genomic_DNA"/>
</dbReference>
<reference evidence="2" key="1">
    <citation type="journal article" date="2021" name="Proc. Natl. Acad. Sci. U.S.A.">
        <title>Three genomes in the algal genus Volvox reveal the fate of a haploid sex-determining region after a transition to homothallism.</title>
        <authorList>
            <person name="Yamamoto K."/>
            <person name="Hamaji T."/>
            <person name="Kawai-Toyooka H."/>
            <person name="Matsuzaki R."/>
            <person name="Takahashi F."/>
            <person name="Nishimura Y."/>
            <person name="Kawachi M."/>
            <person name="Noguchi H."/>
            <person name="Minakuchi Y."/>
            <person name="Umen J.G."/>
            <person name="Toyoda A."/>
            <person name="Nozaki H."/>
        </authorList>
    </citation>
    <scope>NUCLEOTIDE SEQUENCE</scope>
    <source>
        <strain evidence="2">NIES-3785</strain>
    </source>
</reference>
<comment type="caution">
    <text evidence="2">The sequence shown here is derived from an EMBL/GenBank/DDBJ whole genome shotgun (WGS) entry which is preliminary data.</text>
</comment>
<organism evidence="2 3">
    <name type="scientific">Volvox reticuliferus</name>
    <dbReference type="NCBI Taxonomy" id="1737510"/>
    <lineage>
        <taxon>Eukaryota</taxon>
        <taxon>Viridiplantae</taxon>
        <taxon>Chlorophyta</taxon>
        <taxon>core chlorophytes</taxon>
        <taxon>Chlorophyceae</taxon>
        <taxon>CS clade</taxon>
        <taxon>Chlamydomonadales</taxon>
        <taxon>Volvocaceae</taxon>
        <taxon>Volvox</taxon>
    </lineage>
</organism>